<proteinExistence type="predicted"/>
<dbReference type="AlphaFoldDB" id="A0AAD2DAE0"/>
<name>A0AAD2DAE0_EUPCR</name>
<accession>A0AAD2DAE0</accession>
<gene>
    <name evidence="1" type="ORF">ECRASSUSDP1_LOCUS26898</name>
</gene>
<comment type="caution">
    <text evidence="1">The sequence shown here is derived from an EMBL/GenBank/DDBJ whole genome shotgun (WGS) entry which is preliminary data.</text>
</comment>
<organism evidence="1 2">
    <name type="scientific">Euplotes crassus</name>
    <dbReference type="NCBI Taxonomy" id="5936"/>
    <lineage>
        <taxon>Eukaryota</taxon>
        <taxon>Sar</taxon>
        <taxon>Alveolata</taxon>
        <taxon>Ciliophora</taxon>
        <taxon>Intramacronucleata</taxon>
        <taxon>Spirotrichea</taxon>
        <taxon>Hypotrichia</taxon>
        <taxon>Euplotida</taxon>
        <taxon>Euplotidae</taxon>
        <taxon>Moneuplotes</taxon>
    </lineage>
</organism>
<dbReference type="EMBL" id="CAMPGE010027731">
    <property type="protein sequence ID" value="CAI2385341.1"/>
    <property type="molecule type" value="Genomic_DNA"/>
</dbReference>
<evidence type="ECO:0000313" key="1">
    <source>
        <dbReference type="EMBL" id="CAI2385341.1"/>
    </source>
</evidence>
<protein>
    <submittedName>
        <fullName evidence="1">Uncharacterized protein</fullName>
    </submittedName>
</protein>
<evidence type="ECO:0000313" key="2">
    <source>
        <dbReference type="Proteomes" id="UP001295684"/>
    </source>
</evidence>
<dbReference type="Proteomes" id="UP001295684">
    <property type="component" value="Unassembled WGS sequence"/>
</dbReference>
<reference evidence="1" key="1">
    <citation type="submission" date="2023-07" db="EMBL/GenBank/DDBJ databases">
        <authorList>
            <consortium name="AG Swart"/>
            <person name="Singh M."/>
            <person name="Singh A."/>
            <person name="Seah K."/>
            <person name="Emmerich C."/>
        </authorList>
    </citation>
    <scope>NUCLEOTIDE SEQUENCE</scope>
    <source>
        <strain evidence="1">DP1</strain>
    </source>
</reference>
<sequence length="269" mass="31173">MESSKEDPTQPITTKTNYASDYEVLSIIINSYVNQDDSEVITLWEGPCDMTIIKDHSMMKEDDTPESQQESRSILFTSSKIKNRFPIGYVKIVRLDRDIEEFKNNDLRPILNFISEHNRRALEWQIIFVASPTNESGVKHFRKNYEKIKKNCFSFEQAHRFSRVFFFNETSFKATSKLLKAQRLLVDEIQNNMKILVNKGVDKKVSTLANEISYTQAKTIGSKKQLIRFINVNENLANLYFDLDQTELGLTLYQNLGDLLNSQNSISSD</sequence>
<keyword evidence="2" id="KW-1185">Reference proteome</keyword>